<dbReference type="InterPro" id="IPR014729">
    <property type="entry name" value="Rossmann-like_a/b/a_fold"/>
</dbReference>
<evidence type="ECO:0000313" key="5">
    <source>
        <dbReference type="EMBL" id="GAA4021405.1"/>
    </source>
</evidence>
<accession>A0ABP7T5K3</accession>
<dbReference type="EMBL" id="BAABBQ010000001">
    <property type="protein sequence ID" value="GAA4021405.1"/>
    <property type="molecule type" value="Genomic_DNA"/>
</dbReference>
<comment type="caution">
    <text evidence="5">The sequence shown here is derived from an EMBL/GenBank/DDBJ whole genome shotgun (WGS) entry which is preliminary data.</text>
</comment>
<dbReference type="SUPFAM" id="SSF52402">
    <property type="entry name" value="Adenine nucleotide alpha hydrolases-like"/>
    <property type="match status" value="1"/>
</dbReference>
<dbReference type="PANTHER" id="PTHR43284:SF1">
    <property type="entry name" value="ASPARAGINE SYNTHETASE"/>
    <property type="match status" value="1"/>
</dbReference>
<evidence type="ECO:0000259" key="4">
    <source>
        <dbReference type="PROSITE" id="PS51278"/>
    </source>
</evidence>
<evidence type="ECO:0000256" key="2">
    <source>
        <dbReference type="ARBA" id="ARBA00012737"/>
    </source>
</evidence>
<evidence type="ECO:0000256" key="1">
    <source>
        <dbReference type="ARBA" id="ARBA00005187"/>
    </source>
</evidence>
<protein>
    <recommendedName>
        <fullName evidence="2">asparagine synthase (glutamine-hydrolyzing)</fullName>
        <ecNumber evidence="2">6.3.5.4</ecNumber>
    </recommendedName>
</protein>
<reference evidence="6" key="1">
    <citation type="journal article" date="2019" name="Int. J. Syst. Evol. Microbiol.">
        <title>The Global Catalogue of Microorganisms (GCM) 10K type strain sequencing project: providing services to taxonomists for standard genome sequencing and annotation.</title>
        <authorList>
            <consortium name="The Broad Institute Genomics Platform"/>
            <consortium name="The Broad Institute Genome Sequencing Center for Infectious Disease"/>
            <person name="Wu L."/>
            <person name="Ma J."/>
        </authorList>
    </citation>
    <scope>NUCLEOTIDE SEQUENCE [LARGE SCALE GENOMIC DNA]</scope>
    <source>
        <strain evidence="6">JCM 17563</strain>
    </source>
</reference>
<keyword evidence="6" id="KW-1185">Reference proteome</keyword>
<name>A0ABP7T5K3_9SPHN</name>
<dbReference type="InterPro" id="IPR001962">
    <property type="entry name" value="Asn_synthase"/>
</dbReference>
<dbReference type="InterPro" id="IPR017932">
    <property type="entry name" value="GATase_2_dom"/>
</dbReference>
<feature type="domain" description="Glutamine amidotransferase type-2" evidence="4">
    <location>
        <begin position="1"/>
        <end position="197"/>
    </location>
</feature>
<dbReference type="Proteomes" id="UP001500235">
    <property type="component" value="Unassembled WGS sequence"/>
</dbReference>
<evidence type="ECO:0000256" key="3">
    <source>
        <dbReference type="ARBA" id="ARBA00048741"/>
    </source>
</evidence>
<gene>
    <name evidence="5" type="ORF">GCM10022280_22460</name>
</gene>
<dbReference type="Gene3D" id="3.40.50.620">
    <property type="entry name" value="HUPs"/>
    <property type="match status" value="1"/>
</dbReference>
<dbReference type="EC" id="6.3.5.4" evidence="2"/>
<dbReference type="Pfam" id="PF13537">
    <property type="entry name" value="GATase_7"/>
    <property type="match status" value="1"/>
</dbReference>
<dbReference type="SUPFAM" id="SSF56235">
    <property type="entry name" value="N-terminal nucleophile aminohydrolases (Ntn hydrolases)"/>
    <property type="match status" value="1"/>
</dbReference>
<dbReference type="PANTHER" id="PTHR43284">
    <property type="entry name" value="ASPARAGINE SYNTHETASE (GLUTAMINE-HYDROLYZING)"/>
    <property type="match status" value="1"/>
</dbReference>
<dbReference type="InterPro" id="IPR029055">
    <property type="entry name" value="Ntn_hydrolases_N"/>
</dbReference>
<proteinExistence type="predicted"/>
<dbReference type="PROSITE" id="PS51278">
    <property type="entry name" value="GATASE_TYPE_2"/>
    <property type="match status" value="1"/>
</dbReference>
<evidence type="ECO:0000313" key="6">
    <source>
        <dbReference type="Proteomes" id="UP001500235"/>
    </source>
</evidence>
<dbReference type="InterPro" id="IPR051786">
    <property type="entry name" value="ASN_synthetase/amidase"/>
</dbReference>
<sequence>MIAGISGPGRGRPADACRAALDALSPRQLSSPLLFEELDFACGAVGDGHVSSSPEPSLVVADLRLDYRPDLTRALGSPPTELTDAALVHLALERWGTDALARIEGDFALAWYRPRSRTLVLARDPLGQRPLFWSRRGQRLTFASMPRGLHASGEVARAPDLASVAGFMANGQHPRAHSFFDQVQRVSPGHYVIVTPNGVEERAFWKPEERDDGCRSFEEYVEAYRRKLDDAVATRLPPRSAPLATHLSGGLDSGAVSATAARLHDGPLFAFTAVPSALARVQAGALLADEGPLAARTASLHSSIRHRLVEPDGSSPLDQLADGLRLHERPKFNLCNHGWLSHIRREAVANGAKVILTGEIGNWTISAGPIAAMRSLWQERGMGGWLAAAHSLRTVHGARWQGILASTFLSPWVRERLQPSPSPLLTPAFAPEHDATARSWRDDARHAFAAMDFGEYRAGTKASSEVEERDPTADPRLIAFALSLPVEMVMGPSGRRPLALAALGDRLPQDVLRAPRKGYQGSDWHLTLSADRDRLQALVEAIVASPVAGEVIDTVRLRKLWEAWPTGGWDRSNVMQTYRNGFLQALTAGHFLIGASGEPLPF</sequence>
<dbReference type="Pfam" id="PF00733">
    <property type="entry name" value="Asn_synthase"/>
    <property type="match status" value="1"/>
</dbReference>
<comment type="pathway">
    <text evidence="1">Amino-acid biosynthesis; L-asparagine biosynthesis; L-asparagine from L-aspartate (L-Gln route): step 1/1.</text>
</comment>
<organism evidence="5 6">
    <name type="scientific">Sphingomonas swuensis</name>
    <dbReference type="NCBI Taxonomy" id="977800"/>
    <lineage>
        <taxon>Bacteria</taxon>
        <taxon>Pseudomonadati</taxon>
        <taxon>Pseudomonadota</taxon>
        <taxon>Alphaproteobacteria</taxon>
        <taxon>Sphingomonadales</taxon>
        <taxon>Sphingomonadaceae</taxon>
        <taxon>Sphingomonas</taxon>
    </lineage>
</organism>
<comment type="catalytic activity">
    <reaction evidence="3">
        <text>L-aspartate + L-glutamine + ATP + H2O = L-asparagine + L-glutamate + AMP + diphosphate + H(+)</text>
        <dbReference type="Rhea" id="RHEA:12228"/>
        <dbReference type="ChEBI" id="CHEBI:15377"/>
        <dbReference type="ChEBI" id="CHEBI:15378"/>
        <dbReference type="ChEBI" id="CHEBI:29985"/>
        <dbReference type="ChEBI" id="CHEBI:29991"/>
        <dbReference type="ChEBI" id="CHEBI:30616"/>
        <dbReference type="ChEBI" id="CHEBI:33019"/>
        <dbReference type="ChEBI" id="CHEBI:58048"/>
        <dbReference type="ChEBI" id="CHEBI:58359"/>
        <dbReference type="ChEBI" id="CHEBI:456215"/>
        <dbReference type="EC" id="6.3.5.4"/>
    </reaction>
</comment>
<dbReference type="Gene3D" id="3.60.20.10">
    <property type="entry name" value="Glutamine Phosphoribosylpyrophosphate, subunit 1, domain 1"/>
    <property type="match status" value="1"/>
</dbReference>